<evidence type="ECO:0000313" key="1">
    <source>
        <dbReference type="EMBL" id="KAI7939903.1"/>
    </source>
</evidence>
<sequence length="1160" mass="131409">MLSLPQTHTPASIVGVKRESELAALSSSNSKRRVEIPEIIEIEDDDDDDDDDAPLESHEERHPQRPPHQHRSYGHHHHKPAESATRLIDDSIEWDISQLDNSLIKWEVARSISGHSIQDQQKVLSTKLPSDPRSLNLSAILEGCELEYEYDAPLSIMIDQLEQEIKAEQPRSDDTAIQRLIRSGNVRFAIDLSPSENGMKTKMTNARIASSNELLRLYGSDSWIQFQLSETLLFSIQHTGSKHGIGNQIWQFFHRPLRFAQRIYRSALVKDECVWFFTSPCGLSKQVHVTEMIDNHLPLKLNRTMKISKFNSRLQLGLSTTAPSVTFDPTQIRRVPDICSNSLRISKELMAEIATKLHLSYVPSAIAGAHEVTEANYIGQQYTWALFDPVGLSNDILLEVWNSDHIERSGVAKFLKFQFNIPVYVPLSRRWKDVRCEIVVPKTRILIKVDKPNDEVLMTDGAAAIGWGAALGIKQALGLEHLPGAYQARILKSKGLWYLSPDHDKSGFWIEIRSSQWKGDVRCKPDDRITFNICNVSTRAKAGNVNRQSIPVIASRNVPISAFTDRQREKFKTVLDSLTSTEPTELCQALEVHGHLLNLKAKRLSTATNSHVRKEADQVGSAWEKYSNRPMNVMEEIIELLKTGFNPRNNRLLDRLNLAGKEICDKMMNFKIEVASSATVYVIPDPTGTLEEGEVFLRLSRFRDPKTSLSVNILKGDCVVARSPCVAPTDARKVKAVTNSRLMCYEDVLVCSIHGQKSLLDYLSGGDYDGDVVIVIWDDAFTQNFINADDPRYILPTEKYNNFFSDAVALAASGRGSSLPTMKVQDFLNLKAENNTYEREFRRAQLVSLFQPVAYGRYSRMYKVCEYLFGIDHPLTMKLGYVYTKCLDAMKQGIVLKAEADQSLKQEFEYAIGQSCDLKSGVIPLPFWTSYVDISNDEGREWNVGFREQEKFYLPVKLDHVLEAIAATAVEERRVFLLTLQELEVDSNDPVLNAPWDMFTLNVKSNPNHAWPLMEFIESNARACFEEYEQALRHNDGIIERGDFDAAGKIFWIDGEYSNALRAVKNHTFSKHFLIGKGKVEYNILRASALAAITPEQDFFPFHVVFNELCHLRSQASEEEYQAQSGINSIGHCPRAFAPEFCQAMMARKSLLPPREVDLL</sequence>
<organism evidence="1 2">
    <name type="scientific">Puccinia striiformis f. sp. tritici</name>
    <dbReference type="NCBI Taxonomy" id="168172"/>
    <lineage>
        <taxon>Eukaryota</taxon>
        <taxon>Fungi</taxon>
        <taxon>Dikarya</taxon>
        <taxon>Basidiomycota</taxon>
        <taxon>Pucciniomycotina</taxon>
        <taxon>Pucciniomycetes</taxon>
        <taxon>Pucciniales</taxon>
        <taxon>Pucciniaceae</taxon>
        <taxon>Puccinia</taxon>
    </lineage>
</organism>
<protein>
    <submittedName>
        <fullName evidence="1">Uncharacterized protein</fullName>
    </submittedName>
</protein>
<reference evidence="2" key="2">
    <citation type="journal article" date="2018" name="Mol. Plant Microbe Interact.">
        <title>Genome sequence resources for the wheat stripe rust pathogen (Puccinia striiformis f. sp. tritici) and the barley stripe rust pathogen (Puccinia striiformis f. sp. hordei).</title>
        <authorList>
            <person name="Xia C."/>
            <person name="Wang M."/>
            <person name="Yin C."/>
            <person name="Cornejo O.E."/>
            <person name="Hulbert S.H."/>
            <person name="Chen X."/>
        </authorList>
    </citation>
    <scope>NUCLEOTIDE SEQUENCE [LARGE SCALE GENOMIC DNA]</scope>
    <source>
        <strain evidence="2">93-210</strain>
    </source>
</reference>
<reference evidence="1 2" key="3">
    <citation type="journal article" date="2022" name="Microbiol. Spectr.">
        <title>Folding features and dynamics of 3D genome architecture in plant fungal pathogens.</title>
        <authorList>
            <person name="Xia C."/>
        </authorList>
    </citation>
    <scope>NUCLEOTIDE SEQUENCE [LARGE SCALE GENOMIC DNA]</scope>
    <source>
        <strain evidence="1 2">93-210</strain>
    </source>
</reference>
<reference evidence="2" key="1">
    <citation type="journal article" date="2018" name="BMC Genomics">
        <title>Genomic insights into host adaptation between the wheat stripe rust pathogen (Puccinia striiformis f. sp. tritici) and the barley stripe rust pathogen (Puccinia striiformis f. sp. hordei).</title>
        <authorList>
            <person name="Xia C."/>
            <person name="Wang M."/>
            <person name="Yin C."/>
            <person name="Cornejo O.E."/>
            <person name="Hulbert S.H."/>
            <person name="Chen X."/>
        </authorList>
    </citation>
    <scope>NUCLEOTIDE SEQUENCE [LARGE SCALE GENOMIC DNA]</scope>
    <source>
        <strain evidence="2">93-210</strain>
    </source>
</reference>
<keyword evidence="2" id="KW-1185">Reference proteome</keyword>
<accession>A0ACC0DUP3</accession>
<comment type="caution">
    <text evidence="1">The sequence shown here is derived from an EMBL/GenBank/DDBJ whole genome shotgun (WGS) entry which is preliminary data.</text>
</comment>
<proteinExistence type="predicted"/>
<dbReference type="Proteomes" id="UP001060170">
    <property type="component" value="Chromosome 14"/>
</dbReference>
<gene>
    <name evidence="1" type="ORF">MJO28_013555</name>
</gene>
<name>A0ACC0DUP3_9BASI</name>
<evidence type="ECO:0000313" key="2">
    <source>
        <dbReference type="Proteomes" id="UP001060170"/>
    </source>
</evidence>
<dbReference type="EMBL" id="CM045878">
    <property type="protein sequence ID" value="KAI7939903.1"/>
    <property type="molecule type" value="Genomic_DNA"/>
</dbReference>